<gene>
    <name evidence="9 10" type="primary">uxuA</name>
    <name evidence="10" type="ORF">CGL56_14795</name>
</gene>
<name>A0A2G0CCL0_9BACT</name>
<dbReference type="AlphaFoldDB" id="A0A2G0CCL0"/>
<dbReference type="Gene3D" id="3.20.20.150">
    <property type="entry name" value="Divalent-metal-dependent TIM barrel enzymes"/>
    <property type="match status" value="1"/>
</dbReference>
<dbReference type="NCBIfam" id="TIGR00695">
    <property type="entry name" value="uxuA"/>
    <property type="match status" value="1"/>
</dbReference>
<evidence type="ECO:0000256" key="8">
    <source>
        <dbReference type="ARBA" id="ARBA00023239"/>
    </source>
</evidence>
<comment type="pathway">
    <text evidence="3 9">Carbohydrate metabolism; pentose and glucuronate interconversion.</text>
</comment>
<dbReference type="InterPro" id="IPR036237">
    <property type="entry name" value="Xyl_isomerase-like_sf"/>
</dbReference>
<dbReference type="HAMAP" id="MF_00106">
    <property type="entry name" value="UxuA"/>
    <property type="match status" value="1"/>
</dbReference>
<dbReference type="EC" id="4.2.1.8" evidence="5 9"/>
<accession>A0A2G0CCL0</accession>
<dbReference type="UniPathway" id="UPA00246"/>
<dbReference type="PANTHER" id="PTHR30387">
    <property type="entry name" value="MANNONATE DEHYDRATASE"/>
    <property type="match status" value="1"/>
</dbReference>
<evidence type="ECO:0000256" key="5">
    <source>
        <dbReference type="ARBA" id="ARBA00012927"/>
    </source>
</evidence>
<dbReference type="GO" id="GO:0008927">
    <property type="term" value="F:mannonate dehydratase activity"/>
    <property type="evidence" value="ECO:0007669"/>
    <property type="project" value="UniProtKB-UniRule"/>
</dbReference>
<keyword evidence="6 9" id="KW-0408">Iron</keyword>
<evidence type="ECO:0000256" key="9">
    <source>
        <dbReference type="HAMAP-Rule" id="MF_00106"/>
    </source>
</evidence>
<dbReference type="EMBL" id="PDLO01000007">
    <property type="protein sequence ID" value="PHK97692.1"/>
    <property type="molecule type" value="Genomic_DNA"/>
</dbReference>
<protein>
    <recommendedName>
        <fullName evidence="5 9">Mannonate dehydratase</fullName>
        <ecNumber evidence="5 9">4.2.1.8</ecNumber>
    </recommendedName>
    <alternativeName>
        <fullName evidence="9">D-mannonate hydro-lyase</fullName>
    </alternativeName>
</protein>
<dbReference type="GO" id="GO:0030145">
    <property type="term" value="F:manganese ion binding"/>
    <property type="evidence" value="ECO:0007669"/>
    <property type="project" value="TreeGrafter"/>
</dbReference>
<comment type="similarity">
    <text evidence="4 9">Belongs to the mannonate dehydratase family.</text>
</comment>
<proteinExistence type="inferred from homology"/>
<keyword evidence="8 9" id="KW-0456">Lyase</keyword>
<dbReference type="SUPFAM" id="SSF51658">
    <property type="entry name" value="Xylose isomerase-like"/>
    <property type="match status" value="1"/>
</dbReference>
<dbReference type="GO" id="GO:0008198">
    <property type="term" value="F:ferrous iron binding"/>
    <property type="evidence" value="ECO:0007669"/>
    <property type="project" value="TreeGrafter"/>
</dbReference>
<evidence type="ECO:0000256" key="1">
    <source>
        <dbReference type="ARBA" id="ARBA00001794"/>
    </source>
</evidence>
<evidence type="ECO:0000256" key="2">
    <source>
        <dbReference type="ARBA" id="ARBA00002713"/>
    </source>
</evidence>
<comment type="cofactor">
    <cofactor evidence="9">
        <name>Fe(2+)</name>
        <dbReference type="ChEBI" id="CHEBI:29033"/>
    </cofactor>
    <cofactor evidence="9">
        <name>Mn(2+)</name>
        <dbReference type="ChEBI" id="CHEBI:29035"/>
    </cofactor>
</comment>
<comment type="function">
    <text evidence="2 9">Catalyzes the dehydration of D-mannonate.</text>
</comment>
<sequence length="380" mass="42636">MYPTWRWYGPKDPISIEEVSALDIRGVVTALHHVENGAVWSQEEIRQRKKELGSMPWSVVESVPVHEGIKQNTDAAPQLIENYCRTLENLSAEGITTVCYNFMPVLDWTRTRLAVPVPGGTTVALYGLDLIAFDIFMLARPHAAEDYPAELVELATDHYESMGPEDRQEVMDNMLKGLPGSEESFDLASFKESIEPYLHIPRATFKENLQRFLEEVVPVATKEGIKLTIHPDDPPWSVVGLPRIVSTAADLEDILEMVDEEANGLCLCTGSLGSREDNDLPAMARKYLDRIHFVHLRNVALKPHASFEESGHLQGDVDMAAVMGELLRAKNDVPYRPDHGFTLFDDRKRRTNPGYSLYGRMRGLAELEGLRRGLSASRPA</sequence>
<evidence type="ECO:0000256" key="3">
    <source>
        <dbReference type="ARBA" id="ARBA00004892"/>
    </source>
</evidence>
<reference evidence="10 11" key="1">
    <citation type="submission" date="2017-10" db="EMBL/GenBank/DDBJ databases">
        <title>The draft genome sequence of Lewinella marina KCTC 32374.</title>
        <authorList>
            <person name="Wang K."/>
        </authorList>
    </citation>
    <scope>NUCLEOTIDE SEQUENCE [LARGE SCALE GENOMIC DNA]</scope>
    <source>
        <strain evidence="10 11">MKG-38</strain>
    </source>
</reference>
<dbReference type="Proteomes" id="UP000226437">
    <property type="component" value="Unassembled WGS sequence"/>
</dbReference>
<keyword evidence="11" id="KW-1185">Reference proteome</keyword>
<evidence type="ECO:0000313" key="11">
    <source>
        <dbReference type="Proteomes" id="UP000226437"/>
    </source>
</evidence>
<organism evidence="10 11">
    <name type="scientific">Neolewinella marina</name>
    <dbReference type="NCBI Taxonomy" id="438751"/>
    <lineage>
        <taxon>Bacteria</taxon>
        <taxon>Pseudomonadati</taxon>
        <taxon>Bacteroidota</taxon>
        <taxon>Saprospiria</taxon>
        <taxon>Saprospirales</taxon>
        <taxon>Lewinellaceae</taxon>
        <taxon>Neolewinella</taxon>
    </lineage>
</organism>
<evidence type="ECO:0000313" key="10">
    <source>
        <dbReference type="EMBL" id="PHK97692.1"/>
    </source>
</evidence>
<keyword evidence="7 9" id="KW-0464">Manganese</keyword>
<comment type="caution">
    <text evidence="10">The sequence shown here is derived from an EMBL/GenBank/DDBJ whole genome shotgun (WGS) entry which is preliminary data.</text>
</comment>
<dbReference type="Pfam" id="PF03786">
    <property type="entry name" value="UxuA"/>
    <property type="match status" value="1"/>
</dbReference>
<dbReference type="GO" id="GO:0042840">
    <property type="term" value="P:D-glucuronate catabolic process"/>
    <property type="evidence" value="ECO:0007669"/>
    <property type="project" value="TreeGrafter"/>
</dbReference>
<evidence type="ECO:0000256" key="6">
    <source>
        <dbReference type="ARBA" id="ARBA00023004"/>
    </source>
</evidence>
<dbReference type="RefSeq" id="WP_099107346.1">
    <property type="nucleotide sequence ID" value="NZ_JAATJF010000005.1"/>
</dbReference>
<evidence type="ECO:0000256" key="4">
    <source>
        <dbReference type="ARBA" id="ARBA00007389"/>
    </source>
</evidence>
<dbReference type="PANTHER" id="PTHR30387:SF2">
    <property type="entry name" value="MANNONATE DEHYDRATASE"/>
    <property type="match status" value="1"/>
</dbReference>
<dbReference type="InterPro" id="IPR004628">
    <property type="entry name" value="Man_deHydtase"/>
</dbReference>
<evidence type="ECO:0000256" key="7">
    <source>
        <dbReference type="ARBA" id="ARBA00023211"/>
    </source>
</evidence>
<dbReference type="NCBIfam" id="NF003027">
    <property type="entry name" value="PRK03906.1"/>
    <property type="match status" value="1"/>
</dbReference>
<dbReference type="OrthoDB" id="9780250at2"/>
<comment type="catalytic activity">
    <reaction evidence="1 9">
        <text>D-mannonate = 2-dehydro-3-deoxy-D-gluconate + H2O</text>
        <dbReference type="Rhea" id="RHEA:20097"/>
        <dbReference type="ChEBI" id="CHEBI:15377"/>
        <dbReference type="ChEBI" id="CHEBI:17767"/>
        <dbReference type="ChEBI" id="CHEBI:57990"/>
        <dbReference type="EC" id="4.2.1.8"/>
    </reaction>
</comment>
<dbReference type="PIRSF" id="PIRSF016049">
    <property type="entry name" value="Man_dehyd"/>
    <property type="match status" value="1"/>
</dbReference>